<protein>
    <recommendedName>
        <fullName evidence="1">ATP-dependent DNA helicase</fullName>
        <ecNumber evidence="1">5.6.2.3</ecNumber>
    </recommendedName>
</protein>
<dbReference type="GO" id="GO:0000723">
    <property type="term" value="P:telomere maintenance"/>
    <property type="evidence" value="ECO:0007669"/>
    <property type="project" value="InterPro"/>
</dbReference>
<reference evidence="3" key="1">
    <citation type="submission" date="2015-07" db="EMBL/GenBank/DDBJ databases">
        <title>MeaNS - Measles Nucleotide Surveillance Program.</title>
        <authorList>
            <person name="Tran T."/>
            <person name="Druce J."/>
        </authorList>
    </citation>
    <scope>NUCLEOTIDE SEQUENCE</scope>
    <source>
        <strain evidence="3">UCB-OBI-ISO-001</strain>
        <tissue evidence="3">Gonad</tissue>
    </source>
</reference>
<comment type="similarity">
    <text evidence="1">Belongs to the helicase family.</text>
</comment>
<keyword evidence="1" id="KW-0233">DNA recombination</keyword>
<dbReference type="Pfam" id="PF05970">
    <property type="entry name" value="PIF1"/>
    <property type="match status" value="1"/>
</dbReference>
<sequence>MTHRGALEAVGCSLRDLRRKDIPLGGVTVVLVEEFTETVPVIQEDTTADDLKACLKESYLGRQVTKLPLTVNMITKLFGDQTAGMFSYQLLNLKNGQLSYVHQMQHYMLPCCEMVPTANDRNMQQSMV</sequence>
<organism evidence="3">
    <name type="scientific">Octopus bimaculoides</name>
    <name type="common">California two-spotted octopus</name>
    <dbReference type="NCBI Taxonomy" id="37653"/>
    <lineage>
        <taxon>Eukaryota</taxon>
        <taxon>Metazoa</taxon>
        <taxon>Spiralia</taxon>
        <taxon>Lophotrochozoa</taxon>
        <taxon>Mollusca</taxon>
        <taxon>Cephalopoda</taxon>
        <taxon>Coleoidea</taxon>
        <taxon>Octopodiformes</taxon>
        <taxon>Octopoda</taxon>
        <taxon>Incirrata</taxon>
        <taxon>Octopodidae</taxon>
        <taxon>Octopus</taxon>
    </lineage>
</organism>
<feature type="non-terminal residue" evidence="3">
    <location>
        <position position="128"/>
    </location>
</feature>
<keyword evidence="1" id="KW-0378">Hydrolase</keyword>
<comment type="catalytic activity">
    <reaction evidence="1">
        <text>ATP + H2O = ADP + phosphate + H(+)</text>
        <dbReference type="Rhea" id="RHEA:13065"/>
        <dbReference type="ChEBI" id="CHEBI:15377"/>
        <dbReference type="ChEBI" id="CHEBI:15378"/>
        <dbReference type="ChEBI" id="CHEBI:30616"/>
        <dbReference type="ChEBI" id="CHEBI:43474"/>
        <dbReference type="ChEBI" id="CHEBI:456216"/>
        <dbReference type="EC" id="5.6.2.3"/>
    </reaction>
</comment>
<dbReference type="GO" id="GO:0016887">
    <property type="term" value="F:ATP hydrolysis activity"/>
    <property type="evidence" value="ECO:0007669"/>
    <property type="project" value="RHEA"/>
</dbReference>
<keyword evidence="1" id="KW-0234">DNA repair</keyword>
<dbReference type="EC" id="5.6.2.3" evidence="1"/>
<evidence type="ECO:0000313" key="3">
    <source>
        <dbReference type="EMBL" id="KOF83248.1"/>
    </source>
</evidence>
<dbReference type="GO" id="GO:0006310">
    <property type="term" value="P:DNA recombination"/>
    <property type="evidence" value="ECO:0007669"/>
    <property type="project" value="UniProtKB-KW"/>
</dbReference>
<keyword evidence="1" id="KW-0067">ATP-binding</keyword>
<dbReference type="EMBL" id="KQ419538">
    <property type="protein sequence ID" value="KOF83248.1"/>
    <property type="molecule type" value="Genomic_DNA"/>
</dbReference>
<dbReference type="GO" id="GO:0005524">
    <property type="term" value="F:ATP binding"/>
    <property type="evidence" value="ECO:0007669"/>
    <property type="project" value="UniProtKB-KW"/>
</dbReference>
<evidence type="ECO:0000256" key="1">
    <source>
        <dbReference type="RuleBase" id="RU363044"/>
    </source>
</evidence>
<keyword evidence="1" id="KW-0227">DNA damage</keyword>
<feature type="domain" description="DNA helicase Pif1-like DEAD-box helicase" evidence="2">
    <location>
        <begin position="1"/>
        <end position="99"/>
    </location>
</feature>
<dbReference type="InterPro" id="IPR010285">
    <property type="entry name" value="DNA_helicase_pif1-like_DEAD"/>
</dbReference>
<keyword evidence="1" id="KW-0547">Nucleotide-binding</keyword>
<name>A0A0L8H1X3_OCTBM</name>
<evidence type="ECO:0000259" key="2">
    <source>
        <dbReference type="Pfam" id="PF05970"/>
    </source>
</evidence>
<proteinExistence type="inferred from homology"/>
<accession>A0A0L8H1X3</accession>
<comment type="cofactor">
    <cofactor evidence="1">
        <name>Mg(2+)</name>
        <dbReference type="ChEBI" id="CHEBI:18420"/>
    </cofactor>
</comment>
<gene>
    <name evidence="3" type="ORF">OCBIM_22024134mg</name>
</gene>
<dbReference type="AlphaFoldDB" id="A0A0L8H1X3"/>
<dbReference type="GO" id="GO:0006281">
    <property type="term" value="P:DNA repair"/>
    <property type="evidence" value="ECO:0007669"/>
    <property type="project" value="UniProtKB-KW"/>
</dbReference>
<dbReference type="GO" id="GO:0043139">
    <property type="term" value="F:5'-3' DNA helicase activity"/>
    <property type="evidence" value="ECO:0007669"/>
    <property type="project" value="UniProtKB-EC"/>
</dbReference>
<keyword evidence="1" id="KW-0347">Helicase</keyword>